<dbReference type="Gene3D" id="3.40.50.880">
    <property type="match status" value="1"/>
</dbReference>
<protein>
    <submittedName>
        <fullName evidence="1">Glutamine amidotransferase</fullName>
    </submittedName>
</protein>
<accession>A0A225NN39</accession>
<dbReference type="OrthoDB" id="9813383at2"/>
<reference evidence="1 2" key="1">
    <citation type="submission" date="2013-04" db="EMBL/GenBank/DDBJ databases">
        <title>Oceanicola sp. 22II1-22F33 Genome Sequencing.</title>
        <authorList>
            <person name="Lai Q."/>
            <person name="Li G."/>
            <person name="Shao Z."/>
        </authorList>
    </citation>
    <scope>NUCLEOTIDE SEQUENCE [LARGE SCALE GENOMIC DNA]</scope>
    <source>
        <strain evidence="1 2">22II1-22F33</strain>
    </source>
</reference>
<comment type="caution">
    <text evidence="1">The sequence shown here is derived from an EMBL/GenBank/DDBJ whole genome shotgun (WGS) entry which is preliminary data.</text>
</comment>
<evidence type="ECO:0000313" key="2">
    <source>
        <dbReference type="Proteomes" id="UP000215377"/>
    </source>
</evidence>
<dbReference type="GO" id="GO:0033969">
    <property type="term" value="F:gamma-glutamyl-gamma-aminobutyrate hydrolase activity"/>
    <property type="evidence" value="ECO:0007669"/>
    <property type="project" value="TreeGrafter"/>
</dbReference>
<keyword evidence="1" id="KW-0315">Glutamine amidotransferase</keyword>
<sequence>MTRPVIGVTTSRRSGWRIFPLVNLNLRLAGGRGLRWGAGRPADLDQVDGVIIGGGDDISPDLYGGTPVIGVRLDPERDALERRLAEEAIARNIPLLGICRGAQMLNVALGGDLDQDAWATFGSDNKIRTILPRRRIDVLDKTQLARIAGQEDMSVNALHTQAVQSLGEGLQVSARDEFGMIQAVERSRDPFALGVQWHPEHLFYARRQRAIFRALVVAAKARAEARNQGRAVREDAVHA</sequence>
<dbReference type="PANTHER" id="PTHR43235:SF1">
    <property type="entry name" value="GLUTAMINE AMIDOTRANSFERASE PB2B2.05-RELATED"/>
    <property type="match status" value="1"/>
</dbReference>
<dbReference type="GO" id="GO:0006598">
    <property type="term" value="P:polyamine catabolic process"/>
    <property type="evidence" value="ECO:0007669"/>
    <property type="project" value="TreeGrafter"/>
</dbReference>
<dbReference type="GO" id="GO:0016740">
    <property type="term" value="F:transferase activity"/>
    <property type="evidence" value="ECO:0007669"/>
    <property type="project" value="UniProtKB-KW"/>
</dbReference>
<proteinExistence type="predicted"/>
<keyword evidence="2" id="KW-1185">Reference proteome</keyword>
<dbReference type="Proteomes" id="UP000215377">
    <property type="component" value="Unassembled WGS sequence"/>
</dbReference>
<dbReference type="SUPFAM" id="SSF52317">
    <property type="entry name" value="Class I glutamine amidotransferase-like"/>
    <property type="match status" value="1"/>
</dbReference>
<dbReference type="RefSeq" id="WP_088648877.1">
    <property type="nucleotide sequence ID" value="NZ_AQQR01000002.1"/>
</dbReference>
<dbReference type="InterPro" id="IPR029062">
    <property type="entry name" value="Class_I_gatase-like"/>
</dbReference>
<dbReference type="Pfam" id="PF07722">
    <property type="entry name" value="Peptidase_C26"/>
    <property type="match status" value="1"/>
</dbReference>
<organism evidence="1 2">
    <name type="scientific">Marinibacterium profundimaris</name>
    <dbReference type="NCBI Taxonomy" id="1679460"/>
    <lineage>
        <taxon>Bacteria</taxon>
        <taxon>Pseudomonadati</taxon>
        <taxon>Pseudomonadota</taxon>
        <taxon>Alphaproteobacteria</taxon>
        <taxon>Rhodobacterales</taxon>
        <taxon>Paracoccaceae</taxon>
        <taxon>Marinibacterium</taxon>
    </lineage>
</organism>
<keyword evidence="1" id="KW-0808">Transferase</keyword>
<gene>
    <name evidence="1" type="ORF">ATO3_05755</name>
</gene>
<dbReference type="InterPro" id="IPR044668">
    <property type="entry name" value="PuuD-like"/>
</dbReference>
<dbReference type="AlphaFoldDB" id="A0A225NN39"/>
<evidence type="ECO:0000313" key="1">
    <source>
        <dbReference type="EMBL" id="OWU75709.1"/>
    </source>
</evidence>
<dbReference type="EMBL" id="AQQR01000002">
    <property type="protein sequence ID" value="OWU75709.1"/>
    <property type="molecule type" value="Genomic_DNA"/>
</dbReference>
<dbReference type="CDD" id="cd01745">
    <property type="entry name" value="GATase1_2"/>
    <property type="match status" value="1"/>
</dbReference>
<name>A0A225NN39_9RHOB</name>
<dbReference type="PANTHER" id="PTHR43235">
    <property type="entry name" value="GLUTAMINE AMIDOTRANSFERASE PB2B2.05-RELATED"/>
    <property type="match status" value="1"/>
</dbReference>
<dbReference type="InterPro" id="IPR011697">
    <property type="entry name" value="Peptidase_C26"/>
</dbReference>
<dbReference type="GO" id="GO:0005829">
    <property type="term" value="C:cytosol"/>
    <property type="evidence" value="ECO:0007669"/>
    <property type="project" value="TreeGrafter"/>
</dbReference>
<dbReference type="PROSITE" id="PS51273">
    <property type="entry name" value="GATASE_TYPE_1"/>
    <property type="match status" value="1"/>
</dbReference>